<reference evidence="2" key="1">
    <citation type="submission" date="2022-11" db="EMBL/GenBank/DDBJ databases">
        <authorList>
            <person name="Petersen C."/>
        </authorList>
    </citation>
    <scope>NUCLEOTIDE SEQUENCE</scope>
    <source>
        <strain evidence="2">IBT 30761</strain>
    </source>
</reference>
<feature type="region of interest" description="Disordered" evidence="1">
    <location>
        <begin position="1"/>
        <end position="20"/>
    </location>
</feature>
<comment type="caution">
    <text evidence="2">The sequence shown here is derived from an EMBL/GenBank/DDBJ whole genome shotgun (WGS) entry which is preliminary data.</text>
</comment>
<dbReference type="GeneID" id="81358427"/>
<evidence type="ECO:0000256" key="1">
    <source>
        <dbReference type="SAM" id="MobiDB-lite"/>
    </source>
</evidence>
<accession>A0A9W9FH02</accession>
<gene>
    <name evidence="2" type="ORF">N7532_006955</name>
</gene>
<keyword evidence="3" id="KW-1185">Reference proteome</keyword>
<proteinExistence type="predicted"/>
<dbReference type="OrthoDB" id="4368470at2759"/>
<reference evidence="2" key="2">
    <citation type="journal article" date="2023" name="IMA Fungus">
        <title>Comparative genomic study of the Penicillium genus elucidates a diverse pangenome and 15 lateral gene transfer events.</title>
        <authorList>
            <person name="Petersen C."/>
            <person name="Sorensen T."/>
            <person name="Nielsen M.R."/>
            <person name="Sondergaard T.E."/>
            <person name="Sorensen J.L."/>
            <person name="Fitzpatrick D.A."/>
            <person name="Frisvad J.C."/>
            <person name="Nielsen K.L."/>
        </authorList>
    </citation>
    <scope>NUCLEOTIDE SEQUENCE</scope>
    <source>
        <strain evidence="2">IBT 30761</strain>
    </source>
</reference>
<sequence length="321" mass="36706">MSNSDNPPRSQSGPLDSGTPCLTFSSTESSVSMSSADQSPNIVFSALSFESVSEFVHFVLQKLEIWHQNKLDFTELGCTEYLFIDIPISWGELVFTAIDKKFRVRQTWDTNSRTLRVVIPGEGHDFVQQWLSNSRSRWVKDGLIDWDEHDLLEVRVGTTIELPASPFTKSRKQPEFFFRPKDKQLLPTIAVEVGWSESAPNLQKDMELLLRGVAVPSRHRTVVAGTVDVWRLDQNGQPVIEQSEVCQTFDSIFEALWSNIFKEVFPIPNPPRIQRLEVTRGELFQSILRPSRNPDDILYFDIDLLRREASYSFNLINLSPA</sequence>
<organism evidence="2 3">
    <name type="scientific">Penicillium argentinense</name>
    <dbReference type="NCBI Taxonomy" id="1131581"/>
    <lineage>
        <taxon>Eukaryota</taxon>
        <taxon>Fungi</taxon>
        <taxon>Dikarya</taxon>
        <taxon>Ascomycota</taxon>
        <taxon>Pezizomycotina</taxon>
        <taxon>Eurotiomycetes</taxon>
        <taxon>Eurotiomycetidae</taxon>
        <taxon>Eurotiales</taxon>
        <taxon>Aspergillaceae</taxon>
        <taxon>Penicillium</taxon>
    </lineage>
</organism>
<dbReference type="RefSeq" id="XP_056475607.1">
    <property type="nucleotide sequence ID" value="XM_056619448.1"/>
</dbReference>
<protein>
    <submittedName>
        <fullName evidence="2">Uncharacterized protein</fullName>
    </submittedName>
</protein>
<dbReference type="EMBL" id="JAPQKI010000005">
    <property type="protein sequence ID" value="KAJ5099954.1"/>
    <property type="molecule type" value="Genomic_DNA"/>
</dbReference>
<dbReference type="AlphaFoldDB" id="A0A9W9FH02"/>
<evidence type="ECO:0000313" key="2">
    <source>
        <dbReference type="EMBL" id="KAJ5099954.1"/>
    </source>
</evidence>
<name>A0A9W9FH02_9EURO</name>
<evidence type="ECO:0000313" key="3">
    <source>
        <dbReference type="Proteomes" id="UP001149074"/>
    </source>
</evidence>
<dbReference type="Proteomes" id="UP001149074">
    <property type="component" value="Unassembled WGS sequence"/>
</dbReference>